<keyword evidence="11" id="KW-0133">Cell shape</keyword>
<evidence type="ECO:0000256" key="8">
    <source>
        <dbReference type="ARBA" id="ARBA00022630"/>
    </source>
</evidence>
<comment type="function">
    <text evidence="2">Cell wall formation.</text>
</comment>
<evidence type="ECO:0000259" key="17">
    <source>
        <dbReference type="PROSITE" id="PS51387"/>
    </source>
</evidence>
<evidence type="ECO:0000256" key="12">
    <source>
        <dbReference type="ARBA" id="ARBA00022984"/>
    </source>
</evidence>
<comment type="catalytic activity">
    <reaction evidence="16">
        <text>UDP-N-acetyl-alpha-D-muramate + NADP(+) = UDP-N-acetyl-3-O-(1-carboxyvinyl)-alpha-D-glucosamine + NADPH + H(+)</text>
        <dbReference type="Rhea" id="RHEA:12248"/>
        <dbReference type="ChEBI" id="CHEBI:15378"/>
        <dbReference type="ChEBI" id="CHEBI:57783"/>
        <dbReference type="ChEBI" id="CHEBI:58349"/>
        <dbReference type="ChEBI" id="CHEBI:68483"/>
        <dbReference type="ChEBI" id="CHEBI:70757"/>
        <dbReference type="EC" id="1.3.1.98"/>
    </reaction>
</comment>
<evidence type="ECO:0000256" key="11">
    <source>
        <dbReference type="ARBA" id="ARBA00022960"/>
    </source>
</evidence>
<dbReference type="EC" id="1.3.1.98" evidence="5"/>
<dbReference type="Gene3D" id="3.30.43.10">
    <property type="entry name" value="Uridine Diphospho-n-acetylenolpyruvylglucosamine Reductase, domain 2"/>
    <property type="match status" value="1"/>
</dbReference>
<accession>A0A0F9PXX5</accession>
<dbReference type="Gene3D" id="3.30.465.10">
    <property type="match status" value="1"/>
</dbReference>
<dbReference type="InterPro" id="IPR036635">
    <property type="entry name" value="MurB_C_sf"/>
</dbReference>
<evidence type="ECO:0000256" key="9">
    <source>
        <dbReference type="ARBA" id="ARBA00022827"/>
    </source>
</evidence>
<proteinExistence type="inferred from homology"/>
<dbReference type="NCBIfam" id="TIGR00179">
    <property type="entry name" value="murB"/>
    <property type="match status" value="1"/>
</dbReference>
<dbReference type="AlphaFoldDB" id="A0A0F9PXX5"/>
<evidence type="ECO:0000313" key="18">
    <source>
        <dbReference type="EMBL" id="KKN29602.1"/>
    </source>
</evidence>
<dbReference type="GO" id="GO:0009252">
    <property type="term" value="P:peptidoglycan biosynthetic process"/>
    <property type="evidence" value="ECO:0007669"/>
    <property type="project" value="UniProtKB-UniPathway"/>
</dbReference>
<evidence type="ECO:0000256" key="15">
    <source>
        <dbReference type="ARBA" id="ARBA00023316"/>
    </source>
</evidence>
<dbReference type="InterPro" id="IPR003170">
    <property type="entry name" value="MurB"/>
</dbReference>
<keyword evidence="10" id="KW-0521">NADP</keyword>
<dbReference type="InterPro" id="IPR016166">
    <property type="entry name" value="FAD-bd_PCMH"/>
</dbReference>
<dbReference type="Pfam" id="PF01565">
    <property type="entry name" value="FAD_binding_4"/>
    <property type="match status" value="1"/>
</dbReference>
<dbReference type="PANTHER" id="PTHR21071:SF4">
    <property type="entry name" value="UDP-N-ACETYLENOLPYRUVOYLGLUCOSAMINE REDUCTASE"/>
    <property type="match status" value="1"/>
</dbReference>
<dbReference type="NCBIfam" id="NF010480">
    <property type="entry name" value="PRK13905.1"/>
    <property type="match status" value="1"/>
</dbReference>
<evidence type="ECO:0000256" key="4">
    <source>
        <dbReference type="ARBA" id="ARBA00004752"/>
    </source>
</evidence>
<evidence type="ECO:0000256" key="5">
    <source>
        <dbReference type="ARBA" id="ARBA00012518"/>
    </source>
</evidence>
<dbReference type="PANTHER" id="PTHR21071">
    <property type="entry name" value="UDP-N-ACETYLENOLPYRUVOYLGLUCOSAMINE REDUCTASE"/>
    <property type="match status" value="1"/>
</dbReference>
<keyword evidence="9" id="KW-0274">FAD</keyword>
<keyword evidence="12" id="KW-0573">Peptidoglycan synthesis</keyword>
<keyword evidence="15" id="KW-0961">Cell wall biogenesis/degradation</keyword>
<dbReference type="HAMAP" id="MF_00037">
    <property type="entry name" value="MurB"/>
    <property type="match status" value="1"/>
</dbReference>
<dbReference type="GO" id="GO:0071949">
    <property type="term" value="F:FAD binding"/>
    <property type="evidence" value="ECO:0007669"/>
    <property type="project" value="InterPro"/>
</dbReference>
<keyword evidence="6" id="KW-0963">Cytoplasm</keyword>
<dbReference type="GO" id="GO:0008360">
    <property type="term" value="P:regulation of cell shape"/>
    <property type="evidence" value="ECO:0007669"/>
    <property type="project" value="UniProtKB-KW"/>
</dbReference>
<evidence type="ECO:0000256" key="14">
    <source>
        <dbReference type="ARBA" id="ARBA00023306"/>
    </source>
</evidence>
<evidence type="ECO:0000256" key="1">
    <source>
        <dbReference type="ARBA" id="ARBA00001974"/>
    </source>
</evidence>
<keyword evidence="13" id="KW-0560">Oxidoreductase</keyword>
<dbReference type="GO" id="GO:0005829">
    <property type="term" value="C:cytosol"/>
    <property type="evidence" value="ECO:0007669"/>
    <property type="project" value="TreeGrafter"/>
</dbReference>
<dbReference type="GO" id="GO:0071555">
    <property type="term" value="P:cell wall organization"/>
    <property type="evidence" value="ECO:0007669"/>
    <property type="project" value="UniProtKB-KW"/>
</dbReference>
<keyword evidence="7" id="KW-0132">Cell division</keyword>
<dbReference type="Gene3D" id="3.90.78.10">
    <property type="entry name" value="UDP-N-acetylenolpyruvoylglucosamine reductase, C-terminal domain"/>
    <property type="match status" value="1"/>
</dbReference>
<comment type="cofactor">
    <cofactor evidence="1">
        <name>FAD</name>
        <dbReference type="ChEBI" id="CHEBI:57692"/>
    </cofactor>
</comment>
<evidence type="ECO:0000256" key="10">
    <source>
        <dbReference type="ARBA" id="ARBA00022857"/>
    </source>
</evidence>
<evidence type="ECO:0000256" key="7">
    <source>
        <dbReference type="ARBA" id="ARBA00022618"/>
    </source>
</evidence>
<protein>
    <recommendedName>
        <fullName evidence="5">UDP-N-acetylmuramate dehydrogenase</fullName>
        <ecNumber evidence="5">1.3.1.98</ecNumber>
    </recommendedName>
</protein>
<dbReference type="InterPro" id="IPR016169">
    <property type="entry name" value="FAD-bd_PCMH_sub2"/>
</dbReference>
<comment type="subcellular location">
    <subcellularLocation>
        <location evidence="3">Cytoplasm</location>
    </subcellularLocation>
</comment>
<dbReference type="InterPro" id="IPR016167">
    <property type="entry name" value="FAD-bd_PCMH_sub1"/>
</dbReference>
<dbReference type="InterPro" id="IPR006094">
    <property type="entry name" value="Oxid_FAD_bind_N"/>
</dbReference>
<name>A0A0F9PXX5_9ZZZZ</name>
<evidence type="ECO:0000256" key="13">
    <source>
        <dbReference type="ARBA" id="ARBA00023002"/>
    </source>
</evidence>
<dbReference type="UniPathway" id="UPA00219"/>
<organism evidence="18">
    <name type="scientific">marine sediment metagenome</name>
    <dbReference type="NCBI Taxonomy" id="412755"/>
    <lineage>
        <taxon>unclassified sequences</taxon>
        <taxon>metagenomes</taxon>
        <taxon>ecological metagenomes</taxon>
    </lineage>
</organism>
<dbReference type="InterPro" id="IPR036318">
    <property type="entry name" value="FAD-bd_PCMH-like_sf"/>
</dbReference>
<evidence type="ECO:0000256" key="2">
    <source>
        <dbReference type="ARBA" id="ARBA00003921"/>
    </source>
</evidence>
<evidence type="ECO:0000256" key="3">
    <source>
        <dbReference type="ARBA" id="ARBA00004496"/>
    </source>
</evidence>
<evidence type="ECO:0000256" key="16">
    <source>
        <dbReference type="ARBA" id="ARBA00048914"/>
    </source>
</evidence>
<dbReference type="InterPro" id="IPR011601">
    <property type="entry name" value="MurB_C"/>
</dbReference>
<dbReference type="Pfam" id="PF02873">
    <property type="entry name" value="MurB_C"/>
    <property type="match status" value="1"/>
</dbReference>
<comment type="pathway">
    <text evidence="4">Cell wall biogenesis; peptidoglycan biosynthesis.</text>
</comment>
<reference evidence="18" key="1">
    <citation type="journal article" date="2015" name="Nature">
        <title>Complex archaea that bridge the gap between prokaryotes and eukaryotes.</title>
        <authorList>
            <person name="Spang A."/>
            <person name="Saw J.H."/>
            <person name="Jorgensen S.L."/>
            <person name="Zaremba-Niedzwiedzka K."/>
            <person name="Martijn J."/>
            <person name="Lind A.E."/>
            <person name="van Eijk R."/>
            <person name="Schleper C."/>
            <person name="Guy L."/>
            <person name="Ettema T.J."/>
        </authorList>
    </citation>
    <scope>NUCLEOTIDE SEQUENCE</scope>
</reference>
<dbReference type="PROSITE" id="PS51387">
    <property type="entry name" value="FAD_PCMH"/>
    <property type="match status" value="1"/>
</dbReference>
<feature type="domain" description="FAD-binding PCMH-type" evidence="17">
    <location>
        <begin position="31"/>
        <end position="196"/>
    </location>
</feature>
<dbReference type="GO" id="GO:0008762">
    <property type="term" value="F:UDP-N-acetylmuramate dehydrogenase activity"/>
    <property type="evidence" value="ECO:0007669"/>
    <property type="project" value="UniProtKB-EC"/>
</dbReference>
<dbReference type="SUPFAM" id="SSF56176">
    <property type="entry name" value="FAD-binding/transporter-associated domain-like"/>
    <property type="match status" value="1"/>
</dbReference>
<dbReference type="SUPFAM" id="SSF56194">
    <property type="entry name" value="Uridine diphospho-N-Acetylenolpyruvylglucosamine reductase, MurB, C-terminal domain"/>
    <property type="match status" value="1"/>
</dbReference>
<dbReference type="EMBL" id="LAZR01002474">
    <property type="protein sequence ID" value="KKN29602.1"/>
    <property type="molecule type" value="Genomic_DNA"/>
</dbReference>
<keyword evidence="8" id="KW-0285">Flavoprotein</keyword>
<evidence type="ECO:0000256" key="6">
    <source>
        <dbReference type="ARBA" id="ARBA00022490"/>
    </source>
</evidence>
<dbReference type="GO" id="GO:0051301">
    <property type="term" value="P:cell division"/>
    <property type="evidence" value="ECO:0007669"/>
    <property type="project" value="UniProtKB-KW"/>
</dbReference>
<keyword evidence="14" id="KW-0131">Cell cycle</keyword>
<gene>
    <name evidence="18" type="ORF">LCGC14_0842430</name>
</gene>
<sequence length="299" mass="33338">MVSYCQMIKSTEIIDNIFKYDVPLQRYTSFKTGGVAEIFAEPENISELRKVLQFCENEQKRIFIFGNGSNILVDDKGVQGVVIHLGGVDFKKVKRDGKYIFSKAGVKLPRLIRKSASWGLGGLEVLAGIPGTVGGAVKMNAGGKYGNISETISSVTTMTFDGEIKNISRKDIEFTYRGCNLNKQIVIEVEFLLKESGKEEILERMDEIYKEKKRKQPLATFSAGCIFKNTPYFKAGELIEKAGLKGKKVGGAIVSKKHANFIVNTENATSADILKLIKIIKETVKKKYDISLETEIQIW</sequence>
<comment type="caution">
    <text evidence="18">The sequence shown here is derived from an EMBL/GenBank/DDBJ whole genome shotgun (WGS) entry which is preliminary data.</text>
</comment>